<evidence type="ECO:0000313" key="3">
    <source>
        <dbReference type="Proteomes" id="UP000238007"/>
    </source>
</evidence>
<proteinExistence type="predicted"/>
<gene>
    <name evidence="2" type="ORF">CLV80_103283</name>
</gene>
<dbReference type="EMBL" id="PVTP01000003">
    <property type="protein sequence ID" value="PRY78953.1"/>
    <property type="molecule type" value="Genomic_DNA"/>
</dbReference>
<dbReference type="Proteomes" id="UP000238007">
    <property type="component" value="Unassembled WGS sequence"/>
</dbReference>
<organism evidence="2 3">
    <name type="scientific">Yoonia maritima</name>
    <dbReference type="NCBI Taxonomy" id="1435347"/>
    <lineage>
        <taxon>Bacteria</taxon>
        <taxon>Pseudomonadati</taxon>
        <taxon>Pseudomonadota</taxon>
        <taxon>Alphaproteobacteria</taxon>
        <taxon>Rhodobacterales</taxon>
        <taxon>Paracoccaceae</taxon>
        <taxon>Yoonia</taxon>
    </lineage>
</organism>
<reference evidence="2 3" key="1">
    <citation type="submission" date="2018-03" db="EMBL/GenBank/DDBJ databases">
        <title>Genomic Encyclopedia of Archaeal and Bacterial Type Strains, Phase II (KMG-II): from individual species to whole genera.</title>
        <authorList>
            <person name="Goeker M."/>
        </authorList>
    </citation>
    <scope>NUCLEOTIDE SEQUENCE [LARGE SCALE GENOMIC DNA]</scope>
    <source>
        <strain evidence="2 3">DSM 101533</strain>
    </source>
</reference>
<feature type="compositionally biased region" description="Basic and acidic residues" evidence="1">
    <location>
        <begin position="42"/>
        <end position="60"/>
    </location>
</feature>
<feature type="region of interest" description="Disordered" evidence="1">
    <location>
        <begin position="36"/>
        <end position="67"/>
    </location>
</feature>
<sequence>MVWRPTESMTREELVTEIETLRSVVGRLAARIEPLDESAIGQRERPVRADEQRPRDRQDISDFDNFE</sequence>
<evidence type="ECO:0000313" key="2">
    <source>
        <dbReference type="EMBL" id="PRY78953.1"/>
    </source>
</evidence>
<protein>
    <submittedName>
        <fullName evidence="2">Uncharacterized protein</fullName>
    </submittedName>
</protein>
<accession>A0A2T0W1Y7</accession>
<comment type="caution">
    <text evidence="2">The sequence shown here is derived from an EMBL/GenBank/DDBJ whole genome shotgun (WGS) entry which is preliminary data.</text>
</comment>
<keyword evidence="3" id="KW-1185">Reference proteome</keyword>
<name>A0A2T0W1Y7_9RHOB</name>
<dbReference type="AlphaFoldDB" id="A0A2T0W1Y7"/>
<evidence type="ECO:0000256" key="1">
    <source>
        <dbReference type="SAM" id="MobiDB-lite"/>
    </source>
</evidence>